<evidence type="ECO:0000313" key="2">
    <source>
        <dbReference type="Proteomes" id="UP000886523"/>
    </source>
</evidence>
<accession>A0A9P6ATQ3</accession>
<proteinExistence type="predicted"/>
<reference evidence="1" key="1">
    <citation type="journal article" date="2020" name="Nat. Commun.">
        <title>Large-scale genome sequencing of mycorrhizal fungi provides insights into the early evolution of symbiotic traits.</title>
        <authorList>
            <person name="Miyauchi S."/>
            <person name="Kiss E."/>
            <person name="Kuo A."/>
            <person name="Drula E."/>
            <person name="Kohler A."/>
            <person name="Sanchez-Garcia M."/>
            <person name="Morin E."/>
            <person name="Andreopoulos B."/>
            <person name="Barry K.W."/>
            <person name="Bonito G."/>
            <person name="Buee M."/>
            <person name="Carver A."/>
            <person name="Chen C."/>
            <person name="Cichocki N."/>
            <person name="Clum A."/>
            <person name="Culley D."/>
            <person name="Crous P.W."/>
            <person name="Fauchery L."/>
            <person name="Girlanda M."/>
            <person name="Hayes R.D."/>
            <person name="Keri Z."/>
            <person name="LaButti K."/>
            <person name="Lipzen A."/>
            <person name="Lombard V."/>
            <person name="Magnuson J."/>
            <person name="Maillard F."/>
            <person name="Murat C."/>
            <person name="Nolan M."/>
            <person name="Ohm R.A."/>
            <person name="Pangilinan J."/>
            <person name="Pereira M.F."/>
            <person name="Perotto S."/>
            <person name="Peter M."/>
            <person name="Pfister S."/>
            <person name="Riley R."/>
            <person name="Sitrit Y."/>
            <person name="Stielow J.B."/>
            <person name="Szollosi G."/>
            <person name="Zifcakova L."/>
            <person name="Stursova M."/>
            <person name="Spatafora J.W."/>
            <person name="Tedersoo L."/>
            <person name="Vaario L.M."/>
            <person name="Yamada A."/>
            <person name="Yan M."/>
            <person name="Wang P."/>
            <person name="Xu J."/>
            <person name="Bruns T."/>
            <person name="Baldrian P."/>
            <person name="Vilgalys R."/>
            <person name="Dunand C."/>
            <person name="Henrissat B."/>
            <person name="Grigoriev I.V."/>
            <person name="Hibbett D."/>
            <person name="Nagy L.G."/>
            <person name="Martin F.M."/>
        </authorList>
    </citation>
    <scope>NUCLEOTIDE SEQUENCE</scope>
    <source>
        <strain evidence="1">UP504</strain>
    </source>
</reference>
<name>A0A9P6ATQ3_9AGAM</name>
<dbReference type="Proteomes" id="UP000886523">
    <property type="component" value="Unassembled WGS sequence"/>
</dbReference>
<protein>
    <submittedName>
        <fullName evidence="1">Uncharacterized protein</fullName>
    </submittedName>
</protein>
<keyword evidence="2" id="KW-1185">Reference proteome</keyword>
<organism evidence="1 2">
    <name type="scientific">Hydnum rufescens UP504</name>
    <dbReference type="NCBI Taxonomy" id="1448309"/>
    <lineage>
        <taxon>Eukaryota</taxon>
        <taxon>Fungi</taxon>
        <taxon>Dikarya</taxon>
        <taxon>Basidiomycota</taxon>
        <taxon>Agaricomycotina</taxon>
        <taxon>Agaricomycetes</taxon>
        <taxon>Cantharellales</taxon>
        <taxon>Hydnaceae</taxon>
        <taxon>Hydnum</taxon>
    </lineage>
</organism>
<sequence length="152" mass="16806">MLSESYSWSLRVIVRCYCRHCLGQINLQISPICLVDPPDLVHCHDGAWGPYVLQHEHFQYLGTIAWLFKSNHRNQITSGRNCHSVAAARGPAQSMAQTLFVVTDVSSPMGCEEHKIGILWNKASNTGAFQDTGGRPGPHARNDGSGTFCVRL</sequence>
<comment type="caution">
    <text evidence="1">The sequence shown here is derived from an EMBL/GenBank/DDBJ whole genome shotgun (WGS) entry which is preliminary data.</text>
</comment>
<gene>
    <name evidence="1" type="ORF">BS47DRAFT_1165227</name>
</gene>
<dbReference type="EMBL" id="MU128999">
    <property type="protein sequence ID" value="KAF9511502.1"/>
    <property type="molecule type" value="Genomic_DNA"/>
</dbReference>
<dbReference type="AlphaFoldDB" id="A0A9P6ATQ3"/>
<evidence type="ECO:0000313" key="1">
    <source>
        <dbReference type="EMBL" id="KAF9511502.1"/>
    </source>
</evidence>